<dbReference type="InterPro" id="IPR053143">
    <property type="entry name" value="Arylsulfate_ST"/>
</dbReference>
<dbReference type="EMBL" id="CAUWAG010000012">
    <property type="protein sequence ID" value="CAJ2508547.1"/>
    <property type="molecule type" value="Genomic_DNA"/>
</dbReference>
<gene>
    <name evidence="2" type="ORF">KHLLAP_LOCUS9015</name>
</gene>
<dbReference type="AlphaFoldDB" id="A0AAI8VQ46"/>
<reference evidence="2" key="1">
    <citation type="submission" date="2023-10" db="EMBL/GenBank/DDBJ databases">
        <authorList>
            <person name="Hackl T."/>
        </authorList>
    </citation>
    <scope>NUCLEOTIDE SEQUENCE</scope>
</reference>
<keyword evidence="1" id="KW-0732">Signal</keyword>
<sequence length="569" mass="63024">MPFDFFSTAATAAFLYSMLATTPVVADAPIYTHLESFQAGDLGPEPNQTFFSSPIKAPRYQVNKFDSDKIDQSGHLFITGGYDGYGPSIVSSKDLSLIWANQVYGDAQAVRTQVLHGQPVIFVCAEGRVRIWNQRYELIYQVVPQGDLFGLGADCHEATLTDDGTVAMVVCRAEYIDLAPIGRPGPEPGTNCFMQEVDPVTNEVRFQFNTLDYFHVEDSFWPYRGEGPFHSDFPHDLWHMNSIEKLPHGDFLLSYRHLHSIVLLDGLTRQVKWVLGGKRSHFTDVTEGGSAEFHWQHNARLSANNRMTLFDNHQVFNGFCHEGGCSRGLEIEVDAVAMTFKMVNEWYHPQSIFSASRGGISRTANGNVLIAWGQNPMYTEHTADGELVMDIQRGQVLELDPGIVPVIAYRAWKAEWVGMPMWPPDIAAFRDGIFTNIYVSWNGATEVEKYVVLASDSLDGLNGYDPIVVTSNRTGFETAFRLRDSNATYARIAALDREGVILGYTAAVHTVTGELTGLDYALDDLTTSEQAMAQAEQAKAQATAIYMAHSGDVPATAFAAILFAMGFTV</sequence>
<dbReference type="Proteomes" id="UP001295740">
    <property type="component" value="Unassembled WGS sequence"/>
</dbReference>
<feature type="chain" id="PRO_5042542569" evidence="1">
    <location>
        <begin position="27"/>
        <end position="569"/>
    </location>
</feature>
<evidence type="ECO:0000313" key="2">
    <source>
        <dbReference type="EMBL" id="CAJ2508547.1"/>
    </source>
</evidence>
<keyword evidence="3" id="KW-1185">Reference proteome</keyword>
<proteinExistence type="predicted"/>
<dbReference type="PANTHER" id="PTHR35340:SF5">
    <property type="entry name" value="ASST-DOMAIN-CONTAINING PROTEIN"/>
    <property type="match status" value="1"/>
</dbReference>
<dbReference type="InterPro" id="IPR039535">
    <property type="entry name" value="ASST-like"/>
</dbReference>
<evidence type="ECO:0000313" key="3">
    <source>
        <dbReference type="Proteomes" id="UP001295740"/>
    </source>
</evidence>
<evidence type="ECO:0000256" key="1">
    <source>
        <dbReference type="SAM" id="SignalP"/>
    </source>
</evidence>
<organism evidence="2 3">
    <name type="scientific">Anthostomella pinea</name>
    <dbReference type="NCBI Taxonomy" id="933095"/>
    <lineage>
        <taxon>Eukaryota</taxon>
        <taxon>Fungi</taxon>
        <taxon>Dikarya</taxon>
        <taxon>Ascomycota</taxon>
        <taxon>Pezizomycotina</taxon>
        <taxon>Sordariomycetes</taxon>
        <taxon>Xylariomycetidae</taxon>
        <taxon>Xylariales</taxon>
        <taxon>Xylariaceae</taxon>
        <taxon>Anthostomella</taxon>
    </lineage>
</organism>
<dbReference type="PANTHER" id="PTHR35340">
    <property type="entry name" value="PQQ ENZYME REPEAT PROTEIN-RELATED"/>
    <property type="match status" value="1"/>
</dbReference>
<dbReference type="Pfam" id="PF14269">
    <property type="entry name" value="Arylsulfotran_2"/>
    <property type="match status" value="1"/>
</dbReference>
<comment type="caution">
    <text evidence="2">The sequence shown here is derived from an EMBL/GenBank/DDBJ whole genome shotgun (WGS) entry which is preliminary data.</text>
</comment>
<protein>
    <submittedName>
        <fullName evidence="2">Uu.00g135730.m01.CDS01</fullName>
    </submittedName>
</protein>
<accession>A0AAI8VQ46</accession>
<feature type="signal peptide" evidence="1">
    <location>
        <begin position="1"/>
        <end position="26"/>
    </location>
</feature>
<name>A0AAI8VQ46_9PEZI</name>